<evidence type="ECO:0000313" key="2">
    <source>
        <dbReference type="EMBL" id="NWK56095.1"/>
    </source>
</evidence>
<sequence length="141" mass="15454">MSMLAKDSAVMAKTQELCEAISQDIEFLALQGQVERFLSDDAAKLQYQSVHERGEELHQKQHAGVELSEIEIKGFEEARDALMNNDVARDFMEAQQNLQTLQQTIGKYVGMTLELGRVPEAEDMEQSGDGGGCCGGGCGCH</sequence>
<comment type="caution">
    <text evidence="2">The sequence shown here is derived from an EMBL/GenBank/DDBJ whole genome shotgun (WGS) entry which is preliminary data.</text>
</comment>
<dbReference type="AlphaFoldDB" id="A0A851GLQ4"/>
<dbReference type="Proteomes" id="UP000557872">
    <property type="component" value="Unassembled WGS sequence"/>
</dbReference>
<proteinExistence type="predicted"/>
<dbReference type="Pfam" id="PF06133">
    <property type="entry name" value="Com_YlbF"/>
    <property type="match status" value="1"/>
</dbReference>
<feature type="coiled-coil region" evidence="1">
    <location>
        <begin position="65"/>
        <end position="104"/>
    </location>
</feature>
<dbReference type="SUPFAM" id="SSF158622">
    <property type="entry name" value="YheA/YmcA-like"/>
    <property type="match status" value="1"/>
</dbReference>
<dbReference type="InterPro" id="IPR010368">
    <property type="entry name" value="Com_YlbF"/>
</dbReference>
<gene>
    <name evidence="2" type="ORF">HW115_10780</name>
</gene>
<name>A0A851GLQ4_9BACT</name>
<accession>A0A851GLQ4</accession>
<keyword evidence="1" id="KW-0175">Coiled coil</keyword>
<dbReference type="Gene3D" id="1.20.1500.10">
    <property type="entry name" value="YheA/YmcA-like"/>
    <property type="match status" value="1"/>
</dbReference>
<dbReference type="InterPro" id="IPR023378">
    <property type="entry name" value="YheA/YmcA-like_dom_sf"/>
</dbReference>
<protein>
    <submittedName>
        <fullName evidence="2">YlbF family regulator</fullName>
    </submittedName>
</protein>
<evidence type="ECO:0000256" key="1">
    <source>
        <dbReference type="SAM" id="Coils"/>
    </source>
</evidence>
<organism evidence="2 3">
    <name type="scientific">Oceaniferula marina</name>
    <dbReference type="NCBI Taxonomy" id="2748318"/>
    <lineage>
        <taxon>Bacteria</taxon>
        <taxon>Pseudomonadati</taxon>
        <taxon>Verrucomicrobiota</taxon>
        <taxon>Verrucomicrobiia</taxon>
        <taxon>Verrucomicrobiales</taxon>
        <taxon>Verrucomicrobiaceae</taxon>
        <taxon>Oceaniferula</taxon>
    </lineage>
</organism>
<reference evidence="2 3" key="1">
    <citation type="submission" date="2020-07" db="EMBL/GenBank/DDBJ databases">
        <title>Roseicoccus Jingziensis gen. nov., sp. nov., isolated from coastal seawater.</title>
        <authorList>
            <person name="Feng X."/>
        </authorList>
    </citation>
    <scope>NUCLEOTIDE SEQUENCE [LARGE SCALE GENOMIC DNA]</scope>
    <source>
        <strain evidence="2 3">N1E253</strain>
    </source>
</reference>
<dbReference type="EMBL" id="JACBAZ010000004">
    <property type="protein sequence ID" value="NWK56095.1"/>
    <property type="molecule type" value="Genomic_DNA"/>
</dbReference>
<evidence type="ECO:0000313" key="3">
    <source>
        <dbReference type="Proteomes" id="UP000557872"/>
    </source>
</evidence>
<keyword evidence="3" id="KW-1185">Reference proteome</keyword>